<comment type="pathway">
    <text evidence="1">Amino-acid biosynthesis; L-cysteine biosynthesis; L-cysteine from L-serine: step 1/2.</text>
</comment>
<evidence type="ECO:0000256" key="10">
    <source>
        <dbReference type="PIRNR" id="PIRNR000441"/>
    </source>
</evidence>
<evidence type="ECO:0000313" key="12">
    <source>
        <dbReference type="EMBL" id="SHI82392.1"/>
    </source>
</evidence>
<dbReference type="Gene3D" id="2.160.10.10">
    <property type="entry name" value="Hexapeptide repeat proteins"/>
    <property type="match status" value="1"/>
</dbReference>
<evidence type="ECO:0000256" key="7">
    <source>
        <dbReference type="ARBA" id="ARBA00023192"/>
    </source>
</evidence>
<evidence type="ECO:0000256" key="3">
    <source>
        <dbReference type="ARBA" id="ARBA00013266"/>
    </source>
</evidence>
<dbReference type="PIRSF" id="PIRSF000441">
    <property type="entry name" value="CysE"/>
    <property type="match status" value="1"/>
</dbReference>
<dbReference type="UniPathway" id="UPA00136">
    <property type="reaction ID" value="UER00199"/>
</dbReference>
<gene>
    <name evidence="12" type="ORF">SAMN05444373_101136</name>
</gene>
<dbReference type="PANTHER" id="PTHR42811">
    <property type="entry name" value="SERINE ACETYLTRANSFERASE"/>
    <property type="match status" value="1"/>
</dbReference>
<keyword evidence="5" id="KW-0028">Amino-acid biosynthesis</keyword>
<keyword evidence="11" id="KW-0175">Coiled coil</keyword>
<dbReference type="AlphaFoldDB" id="A0A1M6EA86"/>
<evidence type="ECO:0000256" key="5">
    <source>
        <dbReference type="ARBA" id="ARBA00022605"/>
    </source>
</evidence>
<dbReference type="Gene3D" id="1.10.3130.10">
    <property type="entry name" value="serine acetyltransferase, domain 1"/>
    <property type="match status" value="1"/>
</dbReference>
<dbReference type="FunFam" id="2.160.10.10:FF:000007">
    <property type="entry name" value="Serine acetyltransferase"/>
    <property type="match status" value="1"/>
</dbReference>
<dbReference type="Pfam" id="PF00132">
    <property type="entry name" value="Hexapep"/>
    <property type="match status" value="1"/>
</dbReference>
<keyword evidence="7" id="KW-0198">Cysteine biosynthesis</keyword>
<evidence type="ECO:0000313" key="13">
    <source>
        <dbReference type="Proteomes" id="UP000324781"/>
    </source>
</evidence>
<dbReference type="GO" id="GO:0009001">
    <property type="term" value="F:serine O-acetyltransferase activity"/>
    <property type="evidence" value="ECO:0007669"/>
    <property type="project" value="UniProtKB-EC"/>
</dbReference>
<keyword evidence="6 10" id="KW-0808">Transferase</keyword>
<dbReference type="SUPFAM" id="SSF51161">
    <property type="entry name" value="Trimeric LpxA-like enzymes"/>
    <property type="match status" value="1"/>
</dbReference>
<dbReference type="Proteomes" id="UP000324781">
    <property type="component" value="Unassembled WGS sequence"/>
</dbReference>
<dbReference type="NCBIfam" id="NF041874">
    <property type="entry name" value="EPS_EpsC"/>
    <property type="match status" value="1"/>
</dbReference>
<evidence type="ECO:0000256" key="8">
    <source>
        <dbReference type="ARBA" id="ARBA00023315"/>
    </source>
</evidence>
<proteinExistence type="inferred from homology"/>
<evidence type="ECO:0000256" key="11">
    <source>
        <dbReference type="SAM" id="Coils"/>
    </source>
</evidence>
<dbReference type="InterPro" id="IPR005881">
    <property type="entry name" value="Ser_O-AcTrfase"/>
</dbReference>
<name>A0A1M6EA86_9FIRM</name>
<keyword evidence="13" id="KW-1185">Reference proteome</keyword>
<comment type="similarity">
    <text evidence="2 10">Belongs to the transferase hexapeptide repeat family.</text>
</comment>
<dbReference type="InterPro" id="IPR042122">
    <property type="entry name" value="Ser_AcTrfase_N_sf"/>
</dbReference>
<accession>A0A1M6EA86</accession>
<dbReference type="InterPro" id="IPR011004">
    <property type="entry name" value="Trimer_LpxA-like_sf"/>
</dbReference>
<dbReference type="CDD" id="cd03354">
    <property type="entry name" value="LbH_SAT"/>
    <property type="match status" value="1"/>
</dbReference>
<dbReference type="EC" id="2.3.1.30" evidence="3 10"/>
<dbReference type="NCBIfam" id="TIGR01172">
    <property type="entry name" value="cysE"/>
    <property type="match status" value="1"/>
</dbReference>
<dbReference type="InterPro" id="IPR053376">
    <property type="entry name" value="Serine_acetyltransferase"/>
</dbReference>
<sequence length="240" mass="27002">MGNKVKHMFRWFEEAKSIAERDPAARGPWQVIFQYPGYKAVRWYRIAHWFHKRGMYFIARAISQHARHKTGIEIHPGAKIGKCLFIDHGMGVVIGETAEIGDYCTIYHGVTLGGTGKDKGKRHPTIGNNVLIGAGAKILGPFTVGDNAKIGANAVVTSEVEPNTTVVGVPGRAVRRDGEKIRQSFELDQIHLPDPVSQEFCRLRSEIERLKKELREYENMLNEIRKHSDKHSDCDNDSDA</sequence>
<feature type="coiled-coil region" evidence="11">
    <location>
        <begin position="200"/>
        <end position="230"/>
    </location>
</feature>
<organism evidence="12 13">
    <name type="scientific">Thermoclostridium caenicola</name>
    <dbReference type="NCBI Taxonomy" id="659425"/>
    <lineage>
        <taxon>Bacteria</taxon>
        <taxon>Bacillati</taxon>
        <taxon>Bacillota</taxon>
        <taxon>Clostridia</taxon>
        <taxon>Eubacteriales</taxon>
        <taxon>Oscillospiraceae</taxon>
        <taxon>Thermoclostridium</taxon>
    </lineage>
</organism>
<dbReference type="GO" id="GO:0006535">
    <property type="term" value="P:cysteine biosynthetic process from serine"/>
    <property type="evidence" value="ECO:0007669"/>
    <property type="project" value="InterPro"/>
</dbReference>
<protein>
    <recommendedName>
        <fullName evidence="4 10">Serine acetyltransferase</fullName>
        <ecNumber evidence="3 10">2.3.1.30</ecNumber>
    </recommendedName>
</protein>
<evidence type="ECO:0000256" key="9">
    <source>
        <dbReference type="ARBA" id="ARBA00049486"/>
    </source>
</evidence>
<dbReference type="InterPro" id="IPR001451">
    <property type="entry name" value="Hexapep"/>
</dbReference>
<dbReference type="InterPro" id="IPR045304">
    <property type="entry name" value="LbH_SAT"/>
</dbReference>
<dbReference type="GO" id="GO:0005737">
    <property type="term" value="C:cytoplasm"/>
    <property type="evidence" value="ECO:0007669"/>
    <property type="project" value="InterPro"/>
</dbReference>
<evidence type="ECO:0000256" key="4">
    <source>
        <dbReference type="ARBA" id="ARBA00018522"/>
    </source>
</evidence>
<dbReference type="EMBL" id="FQZP01000011">
    <property type="protein sequence ID" value="SHI82392.1"/>
    <property type="molecule type" value="Genomic_DNA"/>
</dbReference>
<evidence type="ECO:0000256" key="2">
    <source>
        <dbReference type="ARBA" id="ARBA00007274"/>
    </source>
</evidence>
<evidence type="ECO:0000256" key="6">
    <source>
        <dbReference type="ARBA" id="ARBA00022679"/>
    </source>
</evidence>
<reference evidence="12 13" key="1">
    <citation type="submission" date="2016-11" db="EMBL/GenBank/DDBJ databases">
        <authorList>
            <person name="Varghese N."/>
            <person name="Submissions S."/>
        </authorList>
    </citation>
    <scope>NUCLEOTIDE SEQUENCE [LARGE SCALE GENOMIC DNA]</scope>
    <source>
        <strain evidence="12 13">DSM 19027</strain>
    </source>
</reference>
<keyword evidence="8 10" id="KW-0012">Acyltransferase</keyword>
<comment type="catalytic activity">
    <reaction evidence="9 10">
        <text>L-serine + acetyl-CoA = O-acetyl-L-serine + CoA</text>
        <dbReference type="Rhea" id="RHEA:24560"/>
        <dbReference type="ChEBI" id="CHEBI:33384"/>
        <dbReference type="ChEBI" id="CHEBI:57287"/>
        <dbReference type="ChEBI" id="CHEBI:57288"/>
        <dbReference type="ChEBI" id="CHEBI:58340"/>
        <dbReference type="EC" id="2.3.1.30"/>
    </reaction>
</comment>
<evidence type="ECO:0000256" key="1">
    <source>
        <dbReference type="ARBA" id="ARBA00004876"/>
    </source>
</evidence>